<dbReference type="RefSeq" id="WP_380771592.1">
    <property type="nucleotide sequence ID" value="NZ_JBHUEO010000002.1"/>
</dbReference>
<feature type="region of interest" description="Disordered" evidence="1">
    <location>
        <begin position="47"/>
        <end position="66"/>
    </location>
</feature>
<evidence type="ECO:0000313" key="3">
    <source>
        <dbReference type="Proteomes" id="UP001597301"/>
    </source>
</evidence>
<evidence type="ECO:0000256" key="1">
    <source>
        <dbReference type="SAM" id="MobiDB-lite"/>
    </source>
</evidence>
<gene>
    <name evidence="2" type="ORF">ACFSCZ_00860</name>
</gene>
<dbReference type="Proteomes" id="UP001597301">
    <property type="component" value="Unassembled WGS sequence"/>
</dbReference>
<sequence>MFPWGTFPFNEDAKKWSEQMSTSDIQSFVNEMLKKYLPSQMENIASQQNSASNHTINENQHDSKRPDTQVFETFDFVFIRIHLLNEDQKTRLKFFHTSNLAIIENFFEDGDRFSIPLPCLVKRKGAVALIKDLILEVKIPKNIDMQFTEVDITEK</sequence>
<organism evidence="2 3">
    <name type="scientific">Siminovitchia sediminis</name>
    <dbReference type="NCBI Taxonomy" id="1274353"/>
    <lineage>
        <taxon>Bacteria</taxon>
        <taxon>Bacillati</taxon>
        <taxon>Bacillota</taxon>
        <taxon>Bacilli</taxon>
        <taxon>Bacillales</taxon>
        <taxon>Bacillaceae</taxon>
        <taxon>Siminovitchia</taxon>
    </lineage>
</organism>
<accession>A0ABW4KGL1</accession>
<feature type="compositionally biased region" description="Polar residues" evidence="1">
    <location>
        <begin position="47"/>
        <end position="58"/>
    </location>
</feature>
<evidence type="ECO:0000313" key="2">
    <source>
        <dbReference type="EMBL" id="MFD1705298.1"/>
    </source>
</evidence>
<name>A0ABW4KGL1_9BACI</name>
<keyword evidence="3" id="KW-1185">Reference proteome</keyword>
<reference evidence="3" key="1">
    <citation type="journal article" date="2019" name="Int. J. Syst. Evol. Microbiol.">
        <title>The Global Catalogue of Microorganisms (GCM) 10K type strain sequencing project: providing services to taxonomists for standard genome sequencing and annotation.</title>
        <authorList>
            <consortium name="The Broad Institute Genomics Platform"/>
            <consortium name="The Broad Institute Genome Sequencing Center for Infectious Disease"/>
            <person name="Wu L."/>
            <person name="Ma J."/>
        </authorList>
    </citation>
    <scope>NUCLEOTIDE SEQUENCE [LARGE SCALE GENOMIC DNA]</scope>
    <source>
        <strain evidence="3">CGMCC 1.12295</strain>
    </source>
</reference>
<dbReference type="EMBL" id="JBHUEO010000002">
    <property type="protein sequence ID" value="MFD1705298.1"/>
    <property type="molecule type" value="Genomic_DNA"/>
</dbReference>
<comment type="caution">
    <text evidence="2">The sequence shown here is derived from an EMBL/GenBank/DDBJ whole genome shotgun (WGS) entry which is preliminary data.</text>
</comment>
<proteinExistence type="predicted"/>
<protein>
    <submittedName>
        <fullName evidence="2">Hsp20/alpha crystallin family protein</fullName>
    </submittedName>
</protein>